<evidence type="ECO:0000256" key="4">
    <source>
        <dbReference type="SAM" id="MobiDB-lite"/>
    </source>
</evidence>
<feature type="domain" description="HAMP" evidence="6">
    <location>
        <begin position="297"/>
        <end position="348"/>
    </location>
</feature>
<dbReference type="STRING" id="991905.SL003B_0799"/>
<feature type="region of interest" description="Disordered" evidence="4">
    <location>
        <begin position="400"/>
        <end position="424"/>
    </location>
</feature>
<dbReference type="OrthoDB" id="1776073at2"/>
<dbReference type="RefSeq" id="WP_013651549.1">
    <property type="nucleotide sequence ID" value="NC_015259.1"/>
</dbReference>
<dbReference type="eggNOG" id="COG0840">
    <property type="taxonomic scope" value="Bacteria"/>
</dbReference>
<dbReference type="Pfam" id="PF00015">
    <property type="entry name" value="MCPsignal"/>
    <property type="match status" value="1"/>
</dbReference>
<dbReference type="PROSITE" id="PS50111">
    <property type="entry name" value="CHEMOTAXIS_TRANSDUC_2"/>
    <property type="match status" value="1"/>
</dbReference>
<dbReference type="SUPFAM" id="SSF58104">
    <property type="entry name" value="Methyl-accepting chemotaxis protein (MCP) signaling domain"/>
    <property type="match status" value="1"/>
</dbReference>
<evidence type="ECO:0000256" key="1">
    <source>
        <dbReference type="ARBA" id="ARBA00023224"/>
    </source>
</evidence>
<keyword evidence="1 3" id="KW-0807">Transducer</keyword>
<evidence type="ECO:0000259" key="6">
    <source>
        <dbReference type="PROSITE" id="PS50885"/>
    </source>
</evidence>
<evidence type="ECO:0000256" key="3">
    <source>
        <dbReference type="PROSITE-ProRule" id="PRU00284"/>
    </source>
</evidence>
<dbReference type="AlphaFoldDB" id="F2IWD0"/>
<dbReference type="PROSITE" id="PS50885">
    <property type="entry name" value="HAMP"/>
    <property type="match status" value="1"/>
</dbReference>
<dbReference type="GO" id="GO:0016020">
    <property type="term" value="C:membrane"/>
    <property type="evidence" value="ECO:0007669"/>
    <property type="project" value="InterPro"/>
</dbReference>
<feature type="domain" description="Methyl-accepting transducer" evidence="5">
    <location>
        <begin position="363"/>
        <end position="618"/>
    </location>
</feature>
<evidence type="ECO:0000259" key="5">
    <source>
        <dbReference type="PROSITE" id="PS50111"/>
    </source>
</evidence>
<dbReference type="GO" id="GO:0007165">
    <property type="term" value="P:signal transduction"/>
    <property type="evidence" value="ECO:0007669"/>
    <property type="project" value="UniProtKB-KW"/>
</dbReference>
<dbReference type="Pfam" id="PF00672">
    <property type="entry name" value="HAMP"/>
    <property type="match status" value="1"/>
</dbReference>
<dbReference type="Gene3D" id="6.10.340.10">
    <property type="match status" value="1"/>
</dbReference>
<dbReference type="InterPro" id="IPR029150">
    <property type="entry name" value="dCache_3"/>
</dbReference>
<dbReference type="HOGENOM" id="CLU_000445_107_19_5"/>
<evidence type="ECO:0000313" key="7">
    <source>
        <dbReference type="EMBL" id="ADZ69229.1"/>
    </source>
</evidence>
<reference evidence="7 8" key="1">
    <citation type="journal article" date="2011" name="J. Bacteriol.">
        <title>Complete genome sequence of Polymorphum gilvum SL003B-26A1T, a crude oil-degrading bacterium from oil-polluted saline soil.</title>
        <authorList>
            <person name="Li S.G."/>
            <person name="Tang Y.Q."/>
            <person name="Nie Y."/>
            <person name="Cai M."/>
            <person name="Wu X.L."/>
        </authorList>
    </citation>
    <scope>NUCLEOTIDE SEQUENCE [LARGE SCALE GENOMIC DNA]</scope>
    <source>
        <strain evidence="8">LMG 25793 / CGMCC 1.9160 / SL003B-26A1</strain>
    </source>
</reference>
<dbReference type="SUPFAM" id="SSF158472">
    <property type="entry name" value="HAMP domain-like"/>
    <property type="match status" value="1"/>
</dbReference>
<accession>F2IWD0</accession>
<dbReference type="SMART" id="SM00304">
    <property type="entry name" value="HAMP"/>
    <property type="match status" value="1"/>
</dbReference>
<dbReference type="PATRIC" id="fig|991905.3.peg.810"/>
<gene>
    <name evidence="7" type="ordered locus">SL003B_0799</name>
</gene>
<keyword evidence="8" id="KW-1185">Reference proteome</keyword>
<dbReference type="GO" id="GO:0016301">
    <property type="term" value="F:kinase activity"/>
    <property type="evidence" value="ECO:0007669"/>
    <property type="project" value="UniProtKB-KW"/>
</dbReference>
<comment type="similarity">
    <text evidence="2">Belongs to the methyl-accepting chemotaxis (MCP) protein family.</text>
</comment>
<dbReference type="Proteomes" id="UP000008130">
    <property type="component" value="Chromosome"/>
</dbReference>
<proteinExistence type="inferred from homology"/>
<protein>
    <submittedName>
        <fullName evidence="7">Histidine kinase, HAMP region:Bacterial chemotaxis sensory transducer</fullName>
    </submittedName>
</protein>
<dbReference type="EMBL" id="CP002568">
    <property type="protein sequence ID" value="ADZ69229.1"/>
    <property type="molecule type" value="Genomic_DNA"/>
</dbReference>
<evidence type="ECO:0000313" key="8">
    <source>
        <dbReference type="Proteomes" id="UP000008130"/>
    </source>
</evidence>
<dbReference type="SMART" id="SM00283">
    <property type="entry name" value="MA"/>
    <property type="match status" value="1"/>
</dbReference>
<dbReference type="Pfam" id="PF14827">
    <property type="entry name" value="dCache_3"/>
    <property type="match status" value="1"/>
</dbReference>
<dbReference type="InterPro" id="IPR004089">
    <property type="entry name" value="MCPsignal_dom"/>
</dbReference>
<dbReference type="PANTHER" id="PTHR32089">
    <property type="entry name" value="METHYL-ACCEPTING CHEMOTAXIS PROTEIN MCPB"/>
    <property type="match status" value="1"/>
</dbReference>
<name>F2IWD0_POLGS</name>
<dbReference type="PANTHER" id="PTHR32089:SF112">
    <property type="entry name" value="LYSOZYME-LIKE PROTEIN-RELATED"/>
    <property type="match status" value="1"/>
</dbReference>
<dbReference type="SUPFAM" id="SSF103190">
    <property type="entry name" value="Sensory domain-like"/>
    <property type="match status" value="1"/>
</dbReference>
<keyword evidence="7" id="KW-0808">Transferase</keyword>
<keyword evidence="7" id="KW-0418">Kinase</keyword>
<dbReference type="InterPro" id="IPR029151">
    <property type="entry name" value="Sensor-like_sf"/>
</dbReference>
<evidence type="ECO:0000256" key="2">
    <source>
        <dbReference type="ARBA" id="ARBA00029447"/>
    </source>
</evidence>
<dbReference type="InterPro" id="IPR003660">
    <property type="entry name" value="HAMP_dom"/>
</dbReference>
<sequence>MKTMRARLLLVIFGLAVVGAAASVGIAQWLSRDLTAMALAREVSAAKQQLMAQVEAESRQALMLAKVVAGQAGVQSKVAAQDRDGLAAEFLPTFPAMKQDGIQQFQFHLPPATTLLRVHKPEQFGDDLSSFRQTVVETNRKVAPISGLESGVAGIGNRGVVPILHDGTHVGSVEFGLNFHDQFVENFTAKTGYPVAILRNTDKGYEVIGSRLPQDMDPVGLLAVTAAGGAEAASGRYFVDQLQIGDYSGTPIVVALIAVDRTAYLSIAASARSVGIGIGLLLLALAGGTLFYANRCIFSPLRRVTAQIADLAQGNTAFEVKGTGRPDEIGDIARAVVVCRDNREEQGRLERQQQGDRLAREERQRRVEAMIAAFQATAQDLLASVDSANASLEETARGLESVAKTSADQAREAGGASREASSNVQSVAGAAEELASSIEEISQQVTRTTSIVEKATSGARETNEKVAGLASAASKIGEIVVLIRAIAEQTNLLALNATIEAARAGEAGRGFAVVAAEVKELANQTSKATEEISSQIAAIQGSTDDAAAAIRAIAATMAEVNEYTGAIAASVTEQGAATNEISANIQSAAQRSETVVANIGVLDKAVVETNRSASSVLEATGMAFDTTRRFRSEIEKFLAGVAAA</sequence>
<dbReference type="KEGG" id="pgv:SL003B_0799"/>
<dbReference type="Gene3D" id="1.10.287.950">
    <property type="entry name" value="Methyl-accepting chemotaxis protein"/>
    <property type="match status" value="1"/>
</dbReference>
<organism evidence="7 8">
    <name type="scientific">Polymorphum gilvum (strain LMG 25793 / CGMCC 1.9160 / SL003B-26A1)</name>
    <dbReference type="NCBI Taxonomy" id="991905"/>
    <lineage>
        <taxon>Bacteria</taxon>
        <taxon>Pseudomonadati</taxon>
        <taxon>Pseudomonadota</taxon>
        <taxon>Alphaproteobacteria</taxon>
        <taxon>Rhodobacterales</taxon>
        <taxon>Paracoccaceae</taxon>
        <taxon>Polymorphum</taxon>
    </lineage>
</organism>